<dbReference type="InParanoid" id="A0A0G4F2A8"/>
<dbReference type="Pfam" id="PF13445">
    <property type="entry name" value="zf-RING_UBOX"/>
    <property type="match status" value="1"/>
</dbReference>
<feature type="compositionally biased region" description="Basic and acidic residues" evidence="6">
    <location>
        <begin position="396"/>
        <end position="409"/>
    </location>
</feature>
<dbReference type="SMART" id="SM00184">
    <property type="entry name" value="RING"/>
    <property type="match status" value="1"/>
</dbReference>
<organism evidence="8 9">
    <name type="scientific">Vitrella brassicaformis (strain CCMP3155)</name>
    <dbReference type="NCBI Taxonomy" id="1169540"/>
    <lineage>
        <taxon>Eukaryota</taxon>
        <taxon>Sar</taxon>
        <taxon>Alveolata</taxon>
        <taxon>Colpodellida</taxon>
        <taxon>Vitrellaceae</taxon>
        <taxon>Vitrella</taxon>
    </lineage>
</organism>
<evidence type="ECO:0000313" key="9">
    <source>
        <dbReference type="Proteomes" id="UP000041254"/>
    </source>
</evidence>
<evidence type="ECO:0000259" key="7">
    <source>
        <dbReference type="PROSITE" id="PS50089"/>
    </source>
</evidence>
<dbReference type="InterPro" id="IPR017907">
    <property type="entry name" value="Znf_RING_CS"/>
</dbReference>
<keyword evidence="5" id="KW-0175">Coiled coil</keyword>
<feature type="compositionally biased region" description="Polar residues" evidence="6">
    <location>
        <begin position="428"/>
        <end position="454"/>
    </location>
</feature>
<dbReference type="STRING" id="1169540.A0A0G4F2A8"/>
<keyword evidence="2 4" id="KW-0863">Zinc-finger</keyword>
<dbReference type="InterPro" id="IPR050143">
    <property type="entry name" value="TRIM/RBCC"/>
</dbReference>
<protein>
    <recommendedName>
        <fullName evidence="7">RING-type domain-containing protein</fullName>
    </recommendedName>
</protein>
<evidence type="ECO:0000256" key="4">
    <source>
        <dbReference type="PROSITE-ProRule" id="PRU00175"/>
    </source>
</evidence>
<dbReference type="VEuPathDB" id="CryptoDB:Vbra_14290"/>
<evidence type="ECO:0000313" key="8">
    <source>
        <dbReference type="EMBL" id="CEM05677.1"/>
    </source>
</evidence>
<evidence type="ECO:0000256" key="6">
    <source>
        <dbReference type="SAM" id="MobiDB-lite"/>
    </source>
</evidence>
<dbReference type="InterPro" id="IPR013083">
    <property type="entry name" value="Znf_RING/FYVE/PHD"/>
</dbReference>
<dbReference type="Gene3D" id="3.30.40.10">
    <property type="entry name" value="Zinc/RING finger domain, C3HC4 (zinc finger)"/>
    <property type="match status" value="1"/>
</dbReference>
<evidence type="ECO:0000256" key="5">
    <source>
        <dbReference type="SAM" id="Coils"/>
    </source>
</evidence>
<sequence>MAGAGEPDESLSTCEVCLTEYDTTRRVPQILSRCGHTFCSDCIGHMQKLQPEVTCPSCRIVTPAHEVRRNFALCQVVELAHVGLGGRQEAKQCKRDDIPVNAFGDECDECVCPSCYITPDAPCYAHKRSHIKDAVMEKLEVAKRTNELLQSSRTALLERGTRSEKAQEHYRRCFSNAEDEVRSQFTRTEDRIVQKIREERQRALRTLQDEYQKGVSAFEQRRHESAKLQKNIDNALAKIQTLLGDAARRVLGSESSSKAAAAHNISTAEVDLLEALTQIEADIIGEIDGSTTIAPGSDNRTLQQLQNGVGTQLRPVTDPAPGTGGQATGQGSSNLIQRMAARLTDATPPSYAMSVPRVSPVRRDLDRVLGRIVDITFTDTNCSEGDTGRNLGNGRSEQERSSTETEGTHGRRQRAAVRPMGVYVPPTNRGTPSNTTNTEMTSQRTNGQPTNNVEPPSRNRDREGASHGVFAYAANPVSDREGTTAEQPNTKTPKFQTHEEERAHWNAQRAAHQGIGAFEHLDMRFRFRESGGGGVVYKKGPQWQNRSRGRH</sequence>
<gene>
    <name evidence="8" type="ORF">Vbra_14290</name>
</gene>
<keyword evidence="3" id="KW-0862">Zinc</keyword>
<dbReference type="EMBL" id="CDMY01000362">
    <property type="protein sequence ID" value="CEM05677.1"/>
    <property type="molecule type" value="Genomic_DNA"/>
</dbReference>
<dbReference type="InterPro" id="IPR001841">
    <property type="entry name" value="Znf_RING"/>
</dbReference>
<proteinExistence type="predicted"/>
<name>A0A0G4F2A8_VITBC</name>
<dbReference type="InterPro" id="IPR027370">
    <property type="entry name" value="Znf-RING_euk"/>
</dbReference>
<dbReference type="AlphaFoldDB" id="A0A0G4F2A8"/>
<dbReference type="SUPFAM" id="SSF57850">
    <property type="entry name" value="RING/U-box"/>
    <property type="match status" value="1"/>
</dbReference>
<reference evidence="8 9" key="1">
    <citation type="submission" date="2014-11" db="EMBL/GenBank/DDBJ databases">
        <authorList>
            <person name="Zhu J."/>
            <person name="Qi W."/>
            <person name="Song R."/>
        </authorList>
    </citation>
    <scope>NUCLEOTIDE SEQUENCE [LARGE SCALE GENOMIC DNA]</scope>
</reference>
<dbReference type="Proteomes" id="UP000041254">
    <property type="component" value="Unassembled WGS sequence"/>
</dbReference>
<dbReference type="PROSITE" id="PS00518">
    <property type="entry name" value="ZF_RING_1"/>
    <property type="match status" value="1"/>
</dbReference>
<feature type="domain" description="RING-type" evidence="7">
    <location>
        <begin position="14"/>
        <end position="59"/>
    </location>
</feature>
<keyword evidence="1" id="KW-0479">Metal-binding</keyword>
<feature type="region of interest" description="Disordered" evidence="6">
    <location>
        <begin position="379"/>
        <end position="463"/>
    </location>
</feature>
<feature type="coiled-coil region" evidence="5">
    <location>
        <begin position="193"/>
        <end position="245"/>
    </location>
</feature>
<evidence type="ECO:0000256" key="2">
    <source>
        <dbReference type="ARBA" id="ARBA00022771"/>
    </source>
</evidence>
<feature type="region of interest" description="Disordered" evidence="6">
    <location>
        <begin position="312"/>
        <end position="331"/>
    </location>
</feature>
<accession>A0A0G4F2A8</accession>
<dbReference type="PROSITE" id="PS50089">
    <property type="entry name" value="ZF_RING_2"/>
    <property type="match status" value="1"/>
</dbReference>
<dbReference type="GO" id="GO:0008270">
    <property type="term" value="F:zinc ion binding"/>
    <property type="evidence" value="ECO:0007669"/>
    <property type="project" value="UniProtKB-KW"/>
</dbReference>
<evidence type="ECO:0000256" key="3">
    <source>
        <dbReference type="ARBA" id="ARBA00022833"/>
    </source>
</evidence>
<dbReference type="PANTHER" id="PTHR24103">
    <property type="entry name" value="E3 UBIQUITIN-PROTEIN LIGASE TRIM"/>
    <property type="match status" value="1"/>
</dbReference>
<evidence type="ECO:0000256" key="1">
    <source>
        <dbReference type="ARBA" id="ARBA00022723"/>
    </source>
</evidence>
<keyword evidence="9" id="KW-1185">Reference proteome</keyword>
<dbReference type="OrthoDB" id="6270329at2759"/>